<name>A0ACD1FTY1_9EURO</name>
<dbReference type="EMBL" id="KZ825412">
    <property type="protein sequence ID" value="RAH40365.1"/>
    <property type="molecule type" value="Genomic_DNA"/>
</dbReference>
<evidence type="ECO:0000313" key="1">
    <source>
        <dbReference type="EMBL" id="RAH40365.1"/>
    </source>
</evidence>
<organism evidence="1 2">
    <name type="scientific">Aspergillus brunneoviolaceus CBS 621.78</name>
    <dbReference type="NCBI Taxonomy" id="1450534"/>
    <lineage>
        <taxon>Eukaryota</taxon>
        <taxon>Fungi</taxon>
        <taxon>Dikarya</taxon>
        <taxon>Ascomycota</taxon>
        <taxon>Pezizomycotina</taxon>
        <taxon>Eurotiomycetes</taxon>
        <taxon>Eurotiomycetidae</taxon>
        <taxon>Eurotiales</taxon>
        <taxon>Aspergillaceae</taxon>
        <taxon>Aspergillus</taxon>
        <taxon>Aspergillus subgen. Circumdati</taxon>
    </lineage>
</organism>
<keyword evidence="2" id="KW-1185">Reference proteome</keyword>
<evidence type="ECO:0000313" key="2">
    <source>
        <dbReference type="Proteomes" id="UP000249057"/>
    </source>
</evidence>
<dbReference type="Proteomes" id="UP000249057">
    <property type="component" value="Unassembled WGS sequence"/>
</dbReference>
<proteinExistence type="predicted"/>
<protein>
    <submittedName>
        <fullName evidence="1">Uncharacterized protein</fullName>
    </submittedName>
</protein>
<gene>
    <name evidence="1" type="ORF">BO95DRAFT_19410</name>
</gene>
<accession>A0ACD1FTY1</accession>
<sequence>MELGWLAGGPRAIRVVKLCCFSSPLCQRLALSLACHCRDRIVFEGDILIVLTLLSIQFILFLIFFYFSPSWLSISLDRRIDTFVGITPLHARQVHLLTLMSYATGGQLTYSLELSSEMLASSADSPGGGG</sequence>
<reference evidence="1" key="1">
    <citation type="submission" date="2018-02" db="EMBL/GenBank/DDBJ databases">
        <title>The genomes of Aspergillus section Nigri reveals drivers in fungal speciation.</title>
        <authorList>
            <consortium name="DOE Joint Genome Institute"/>
            <person name="Vesth T.C."/>
            <person name="Nybo J."/>
            <person name="Theobald S."/>
            <person name="Brandl J."/>
            <person name="Frisvad J.C."/>
            <person name="Nielsen K.F."/>
            <person name="Lyhne E.K."/>
            <person name="Kogle M.E."/>
            <person name="Kuo A."/>
            <person name="Riley R."/>
            <person name="Clum A."/>
            <person name="Nolan M."/>
            <person name="Lipzen A."/>
            <person name="Salamov A."/>
            <person name="Henrissat B."/>
            <person name="Wiebenga A."/>
            <person name="De vries R.P."/>
            <person name="Grigoriev I.V."/>
            <person name="Mortensen U.H."/>
            <person name="Andersen M.R."/>
            <person name="Baker S.E."/>
        </authorList>
    </citation>
    <scope>NUCLEOTIDE SEQUENCE</scope>
    <source>
        <strain evidence="1">CBS 621.78</strain>
    </source>
</reference>